<keyword evidence="2" id="KW-0812">Transmembrane</keyword>
<feature type="chain" id="PRO_5043343992" evidence="3">
    <location>
        <begin position="19"/>
        <end position="190"/>
    </location>
</feature>
<keyword evidence="2" id="KW-1133">Transmembrane helix</keyword>
<evidence type="ECO:0000256" key="2">
    <source>
        <dbReference type="SAM" id="Phobius"/>
    </source>
</evidence>
<organism evidence="4 5">
    <name type="scientific">Pristionchus pacificus</name>
    <name type="common">Parasitic nematode worm</name>
    <dbReference type="NCBI Taxonomy" id="54126"/>
    <lineage>
        <taxon>Eukaryota</taxon>
        <taxon>Metazoa</taxon>
        <taxon>Ecdysozoa</taxon>
        <taxon>Nematoda</taxon>
        <taxon>Chromadorea</taxon>
        <taxon>Rhabditida</taxon>
        <taxon>Rhabditina</taxon>
        <taxon>Diplogasteromorpha</taxon>
        <taxon>Diplogasteroidea</taxon>
        <taxon>Neodiplogasteridae</taxon>
        <taxon>Pristionchus</taxon>
    </lineage>
</organism>
<dbReference type="AlphaFoldDB" id="A0A454XM10"/>
<keyword evidence="2" id="KW-0472">Membrane</keyword>
<feature type="transmembrane region" description="Helical" evidence="2">
    <location>
        <begin position="110"/>
        <end position="130"/>
    </location>
</feature>
<reference evidence="4" key="2">
    <citation type="submission" date="2022-06" db="UniProtKB">
        <authorList>
            <consortium name="EnsemblMetazoa"/>
        </authorList>
    </citation>
    <scope>IDENTIFICATION</scope>
    <source>
        <strain evidence="4">PS312</strain>
    </source>
</reference>
<feature type="signal peptide" evidence="3">
    <location>
        <begin position="1"/>
        <end position="18"/>
    </location>
</feature>
<keyword evidence="3" id="KW-0732">Signal</keyword>
<evidence type="ECO:0000313" key="5">
    <source>
        <dbReference type="Proteomes" id="UP000005239"/>
    </source>
</evidence>
<feature type="compositionally biased region" description="Basic and acidic residues" evidence="1">
    <location>
        <begin position="154"/>
        <end position="163"/>
    </location>
</feature>
<evidence type="ECO:0000256" key="3">
    <source>
        <dbReference type="SAM" id="SignalP"/>
    </source>
</evidence>
<evidence type="ECO:0000256" key="1">
    <source>
        <dbReference type="SAM" id="MobiDB-lite"/>
    </source>
</evidence>
<reference evidence="5" key="1">
    <citation type="journal article" date="2008" name="Nat. Genet.">
        <title>The Pristionchus pacificus genome provides a unique perspective on nematode lifestyle and parasitism.</title>
        <authorList>
            <person name="Dieterich C."/>
            <person name="Clifton S.W."/>
            <person name="Schuster L.N."/>
            <person name="Chinwalla A."/>
            <person name="Delehaunty K."/>
            <person name="Dinkelacker I."/>
            <person name="Fulton L."/>
            <person name="Fulton R."/>
            <person name="Godfrey J."/>
            <person name="Minx P."/>
            <person name="Mitreva M."/>
            <person name="Roeseler W."/>
            <person name="Tian H."/>
            <person name="Witte H."/>
            <person name="Yang S.P."/>
            <person name="Wilson R.K."/>
            <person name="Sommer R.J."/>
        </authorList>
    </citation>
    <scope>NUCLEOTIDE SEQUENCE [LARGE SCALE GENOMIC DNA]</scope>
    <source>
        <strain evidence="5">PS312</strain>
    </source>
</reference>
<feature type="region of interest" description="Disordered" evidence="1">
    <location>
        <begin position="73"/>
        <end position="102"/>
    </location>
</feature>
<feature type="compositionally biased region" description="Polar residues" evidence="1">
    <location>
        <begin position="165"/>
        <end position="190"/>
    </location>
</feature>
<evidence type="ECO:0000313" key="4">
    <source>
        <dbReference type="EnsemblMetazoa" id="PPA09882.1"/>
    </source>
</evidence>
<feature type="region of interest" description="Disordered" evidence="1">
    <location>
        <begin position="138"/>
        <end position="190"/>
    </location>
</feature>
<dbReference type="Proteomes" id="UP000005239">
    <property type="component" value="Unassembled WGS sequence"/>
</dbReference>
<gene>
    <name evidence="4" type="primary">WBGene00099436</name>
</gene>
<name>A0A454XM10_PRIPA</name>
<keyword evidence="5" id="KW-1185">Reference proteome</keyword>
<sequence>MRVYALVVFILLLAKGDGSRFTEWRDKVLDEVKEKAVDVAKKAAEALNKDEIKSSPQPQASIPSPSVTIPAVYVSPSPGTSASSSDPITSSSPSTATQNALLEPSPSSPLLILSIVFGCIGAACVILLMARKCCRRHPSIPPHDPPELSQTMRESSHYERMEEGSSINEQDYETINENTVDSSIRNNGGG</sequence>
<accession>A0A454XM10</accession>
<protein>
    <submittedName>
        <fullName evidence="4">Uncharacterized protein</fullName>
    </submittedName>
</protein>
<dbReference type="EnsemblMetazoa" id="PPA09882.1">
    <property type="protein sequence ID" value="PPA09882.1"/>
    <property type="gene ID" value="WBGene00099436"/>
</dbReference>
<feature type="compositionally biased region" description="Low complexity" evidence="1">
    <location>
        <begin position="75"/>
        <end position="102"/>
    </location>
</feature>
<proteinExistence type="predicted"/>
<accession>A0A8R1U914</accession>